<dbReference type="Pfam" id="PF00005">
    <property type="entry name" value="ABC_tran"/>
    <property type="match status" value="1"/>
</dbReference>
<dbReference type="PANTHER" id="PTHR42711">
    <property type="entry name" value="ABC TRANSPORTER ATP-BINDING PROTEIN"/>
    <property type="match status" value="1"/>
</dbReference>
<accession>A0A1M7QB61</accession>
<dbReference type="PANTHER" id="PTHR42711:SF5">
    <property type="entry name" value="ABC TRANSPORTER ATP-BINDING PROTEIN NATA"/>
    <property type="match status" value="1"/>
</dbReference>
<keyword evidence="3" id="KW-0547">Nucleotide-binding</keyword>
<dbReference type="PROSITE" id="PS50893">
    <property type="entry name" value="ABC_TRANSPORTER_2"/>
    <property type="match status" value="1"/>
</dbReference>
<dbReference type="Proteomes" id="UP000184184">
    <property type="component" value="Unassembled WGS sequence"/>
</dbReference>
<dbReference type="STRING" id="1027249.SAMN05216179_3009"/>
<dbReference type="InterPro" id="IPR050763">
    <property type="entry name" value="ABC_transporter_ATP-binding"/>
</dbReference>
<protein>
    <submittedName>
        <fullName evidence="6">ABC-2 type transport system ATP-binding protein</fullName>
    </submittedName>
</protein>
<dbReference type="AlphaFoldDB" id="A0A1M7QB61"/>
<dbReference type="Pfam" id="PF13732">
    <property type="entry name" value="DrrA1-3_C"/>
    <property type="match status" value="1"/>
</dbReference>
<organism evidence="6 7">
    <name type="scientific">Gracilibacillus kekensis</name>
    <dbReference type="NCBI Taxonomy" id="1027249"/>
    <lineage>
        <taxon>Bacteria</taxon>
        <taxon>Bacillati</taxon>
        <taxon>Bacillota</taxon>
        <taxon>Bacilli</taxon>
        <taxon>Bacillales</taxon>
        <taxon>Bacillaceae</taxon>
        <taxon>Gracilibacillus</taxon>
    </lineage>
</organism>
<dbReference type="InterPro" id="IPR003439">
    <property type="entry name" value="ABC_transporter-like_ATP-bd"/>
</dbReference>
<dbReference type="CDD" id="cd03230">
    <property type="entry name" value="ABC_DR_subfamily_A"/>
    <property type="match status" value="1"/>
</dbReference>
<dbReference type="GO" id="GO:0016887">
    <property type="term" value="F:ATP hydrolysis activity"/>
    <property type="evidence" value="ECO:0007669"/>
    <property type="project" value="InterPro"/>
</dbReference>
<dbReference type="GO" id="GO:0005524">
    <property type="term" value="F:ATP binding"/>
    <property type="evidence" value="ECO:0007669"/>
    <property type="project" value="UniProtKB-KW"/>
</dbReference>
<dbReference type="RefSeq" id="WP_073202661.1">
    <property type="nucleotide sequence ID" value="NZ_FRCZ01000006.1"/>
</dbReference>
<keyword evidence="2" id="KW-0813">Transport</keyword>
<keyword evidence="4 6" id="KW-0067">ATP-binding</keyword>
<dbReference type="SUPFAM" id="SSF52540">
    <property type="entry name" value="P-loop containing nucleoside triphosphate hydrolases"/>
    <property type="match status" value="1"/>
</dbReference>
<reference evidence="6 7" key="1">
    <citation type="submission" date="2016-11" db="EMBL/GenBank/DDBJ databases">
        <authorList>
            <person name="Jaros S."/>
            <person name="Januszkiewicz K."/>
            <person name="Wedrychowicz H."/>
        </authorList>
    </citation>
    <scope>NUCLEOTIDE SEQUENCE [LARGE SCALE GENOMIC DNA]</scope>
    <source>
        <strain evidence="6 7">CGMCC 1.10681</strain>
    </source>
</reference>
<evidence type="ECO:0000256" key="2">
    <source>
        <dbReference type="ARBA" id="ARBA00022448"/>
    </source>
</evidence>
<dbReference type="InterPro" id="IPR027417">
    <property type="entry name" value="P-loop_NTPase"/>
</dbReference>
<evidence type="ECO:0000313" key="6">
    <source>
        <dbReference type="EMBL" id="SHN27875.1"/>
    </source>
</evidence>
<name>A0A1M7QB61_9BACI</name>
<evidence type="ECO:0000256" key="4">
    <source>
        <dbReference type="ARBA" id="ARBA00022840"/>
    </source>
</evidence>
<proteinExistence type="inferred from homology"/>
<dbReference type="PROSITE" id="PS00211">
    <property type="entry name" value="ABC_TRANSPORTER_1"/>
    <property type="match status" value="1"/>
</dbReference>
<comment type="similarity">
    <text evidence="1">Belongs to the ABC transporter superfamily.</text>
</comment>
<dbReference type="Gene3D" id="3.40.50.300">
    <property type="entry name" value="P-loop containing nucleotide triphosphate hydrolases"/>
    <property type="match status" value="1"/>
</dbReference>
<dbReference type="OrthoDB" id="9804819at2"/>
<dbReference type="InterPro" id="IPR003593">
    <property type="entry name" value="AAA+_ATPase"/>
</dbReference>
<dbReference type="InterPro" id="IPR025302">
    <property type="entry name" value="DrrA1/2-like_C"/>
</dbReference>
<evidence type="ECO:0000313" key="7">
    <source>
        <dbReference type="Proteomes" id="UP000184184"/>
    </source>
</evidence>
<dbReference type="InterPro" id="IPR017871">
    <property type="entry name" value="ABC_transporter-like_CS"/>
</dbReference>
<dbReference type="SMART" id="SM00382">
    <property type="entry name" value="AAA"/>
    <property type="match status" value="1"/>
</dbReference>
<evidence type="ECO:0000256" key="3">
    <source>
        <dbReference type="ARBA" id="ARBA00022741"/>
    </source>
</evidence>
<evidence type="ECO:0000256" key="1">
    <source>
        <dbReference type="ARBA" id="ARBA00005417"/>
    </source>
</evidence>
<keyword evidence="7" id="KW-1185">Reference proteome</keyword>
<sequence>MNRIEINKVSKKFGSFQALNNVEFEVREGEVYGFIGPNGAGKSTTIRILLGIIQATSGHATIFGKDVWKDAVEIHRKVAYVPGDVHLWENLTGGEVIDTFLSLKGQLNKTKRDHLIDLFQLDPKKKAGTYSKGNRQKIALISAFASESELFILDEPTSGLDPLMEKVFQQCVEEVKKQGKSVLLSSHILSEVEKLCDRIGIIRKGEMIESGTLDDLRHLTRTNIRVETEKSASILGDVPGVHHLFLDKGVYSFQVDTERLSEVMKELSQLGIKSIESNPPTLEDLFMRHYHSEDQLNKG</sequence>
<gene>
    <name evidence="6" type="ORF">SAMN05216179_3009</name>
</gene>
<feature type="domain" description="ABC transporter" evidence="5">
    <location>
        <begin position="4"/>
        <end position="229"/>
    </location>
</feature>
<dbReference type="EMBL" id="FRCZ01000006">
    <property type="protein sequence ID" value="SHN27875.1"/>
    <property type="molecule type" value="Genomic_DNA"/>
</dbReference>
<evidence type="ECO:0000259" key="5">
    <source>
        <dbReference type="PROSITE" id="PS50893"/>
    </source>
</evidence>